<reference evidence="1 2" key="1">
    <citation type="journal article" date="2018" name="Sci. Rep.">
        <title>Genomic signatures of local adaptation to the degree of environmental predictability in rotifers.</title>
        <authorList>
            <person name="Franch-Gras L."/>
            <person name="Hahn C."/>
            <person name="Garcia-Roger E.M."/>
            <person name="Carmona M.J."/>
            <person name="Serra M."/>
            <person name="Gomez A."/>
        </authorList>
    </citation>
    <scope>NUCLEOTIDE SEQUENCE [LARGE SCALE GENOMIC DNA]</scope>
    <source>
        <strain evidence="1">HYR1</strain>
    </source>
</reference>
<accession>A0A3M7R204</accession>
<name>A0A3M7R204_BRAPC</name>
<sequence length="103" mass="11971">MFTRNPINFFYTFKNRTGHFAPTSFILITELSSKNIKIHLNDLQGLKAEYRMMFLTQTGILLSLKKLFVSKIIFSSAEVYIGQQNYFLANYNNNTTSSEQRIS</sequence>
<comment type="caution">
    <text evidence="1">The sequence shown here is derived from an EMBL/GenBank/DDBJ whole genome shotgun (WGS) entry which is preliminary data.</text>
</comment>
<protein>
    <submittedName>
        <fullName evidence="1">Uncharacterized protein</fullName>
    </submittedName>
</protein>
<keyword evidence="2" id="KW-1185">Reference proteome</keyword>
<gene>
    <name evidence="1" type="ORF">BpHYR1_048960</name>
</gene>
<organism evidence="1 2">
    <name type="scientific">Brachionus plicatilis</name>
    <name type="common">Marine rotifer</name>
    <name type="synonym">Brachionus muelleri</name>
    <dbReference type="NCBI Taxonomy" id="10195"/>
    <lineage>
        <taxon>Eukaryota</taxon>
        <taxon>Metazoa</taxon>
        <taxon>Spiralia</taxon>
        <taxon>Gnathifera</taxon>
        <taxon>Rotifera</taxon>
        <taxon>Eurotatoria</taxon>
        <taxon>Monogononta</taxon>
        <taxon>Pseudotrocha</taxon>
        <taxon>Ploima</taxon>
        <taxon>Brachionidae</taxon>
        <taxon>Brachionus</taxon>
    </lineage>
</organism>
<dbReference type="EMBL" id="REGN01004414">
    <property type="protein sequence ID" value="RNA17622.1"/>
    <property type="molecule type" value="Genomic_DNA"/>
</dbReference>
<dbReference type="AlphaFoldDB" id="A0A3M7R204"/>
<evidence type="ECO:0000313" key="1">
    <source>
        <dbReference type="EMBL" id="RNA17622.1"/>
    </source>
</evidence>
<evidence type="ECO:0000313" key="2">
    <source>
        <dbReference type="Proteomes" id="UP000276133"/>
    </source>
</evidence>
<dbReference type="Proteomes" id="UP000276133">
    <property type="component" value="Unassembled WGS sequence"/>
</dbReference>
<proteinExistence type="predicted"/>